<dbReference type="Proteomes" id="UP000616151">
    <property type="component" value="Unassembled WGS sequence"/>
</dbReference>
<reference evidence="1" key="1">
    <citation type="submission" date="2021-01" db="EMBL/GenBank/DDBJ databases">
        <authorList>
            <person name="Sun Q."/>
        </authorList>
    </citation>
    <scope>NUCLEOTIDE SEQUENCE</scope>
    <source>
        <strain evidence="1">YIM B02566</strain>
    </source>
</reference>
<name>A0ACC5RB03_9HYPH</name>
<evidence type="ECO:0000313" key="2">
    <source>
        <dbReference type="Proteomes" id="UP000616151"/>
    </source>
</evidence>
<accession>A0ACC5RB03</accession>
<protein>
    <submittedName>
        <fullName evidence="1">Response regulator</fullName>
    </submittedName>
</protein>
<sequence>MPPELIHVVDDDEAARDSLAFLLQSVGFTVKAHASPTAFLIDLPAVPTGCLITDLRMPELDGLQLLRELRRRHVEMPVLIITGHGDIPLAVEAMRAGAVDFLEKPFDDEALLASVHAALASQQEQSRQIGQKSEIAARIEQLSARERQVLEGLIAGHPNKVIAYDLGISIRTIEIYRANVMNKMRATSLSDLIRMTMTVPLPPPPRQTAAE</sequence>
<evidence type="ECO:0000313" key="1">
    <source>
        <dbReference type="EMBL" id="MBK1869661.1"/>
    </source>
</evidence>
<proteinExistence type="predicted"/>
<comment type="caution">
    <text evidence="1">The sequence shown here is derived from an EMBL/GenBank/DDBJ whole genome shotgun (WGS) entry which is preliminary data.</text>
</comment>
<organism evidence="1 2">
    <name type="scientific">Taklimakanibacter albus</name>
    <dbReference type="NCBI Taxonomy" id="2800327"/>
    <lineage>
        <taxon>Bacteria</taxon>
        <taxon>Pseudomonadati</taxon>
        <taxon>Pseudomonadota</taxon>
        <taxon>Alphaproteobacteria</taxon>
        <taxon>Hyphomicrobiales</taxon>
        <taxon>Aestuariivirgaceae</taxon>
        <taxon>Taklimakanibacter</taxon>
    </lineage>
</organism>
<gene>
    <name evidence="1" type="ORF">JHL16_25090</name>
</gene>
<dbReference type="EMBL" id="JAENHL010000008">
    <property type="protein sequence ID" value="MBK1869661.1"/>
    <property type="molecule type" value="Genomic_DNA"/>
</dbReference>
<keyword evidence="2" id="KW-1185">Reference proteome</keyword>